<accession>A0A8W8L097</accession>
<evidence type="ECO:0000256" key="2">
    <source>
        <dbReference type="SAM" id="SignalP"/>
    </source>
</evidence>
<dbReference type="AlphaFoldDB" id="A0A8W8L097"/>
<evidence type="ECO:0000313" key="3">
    <source>
        <dbReference type="EnsemblMetazoa" id="G26051.11:cds"/>
    </source>
</evidence>
<keyword evidence="4" id="KW-1185">Reference proteome</keyword>
<evidence type="ECO:0000313" key="4">
    <source>
        <dbReference type="Proteomes" id="UP000005408"/>
    </source>
</evidence>
<keyword evidence="2" id="KW-0732">Signal</keyword>
<reference evidence="3" key="1">
    <citation type="submission" date="2022-08" db="UniProtKB">
        <authorList>
            <consortium name="EnsemblMetazoa"/>
        </authorList>
    </citation>
    <scope>IDENTIFICATION</scope>
    <source>
        <strain evidence="3">05x7-T-G4-1.051#20</strain>
    </source>
</reference>
<evidence type="ECO:0000256" key="1">
    <source>
        <dbReference type="SAM" id="MobiDB-lite"/>
    </source>
</evidence>
<feature type="region of interest" description="Disordered" evidence="1">
    <location>
        <begin position="72"/>
        <end position="97"/>
    </location>
</feature>
<feature type="compositionally biased region" description="Low complexity" evidence="1">
    <location>
        <begin position="72"/>
        <end position="88"/>
    </location>
</feature>
<feature type="signal peptide" evidence="2">
    <location>
        <begin position="1"/>
        <end position="17"/>
    </location>
</feature>
<protein>
    <submittedName>
        <fullName evidence="3">Uncharacterized protein</fullName>
    </submittedName>
</protein>
<organism evidence="3 4">
    <name type="scientific">Magallana gigas</name>
    <name type="common">Pacific oyster</name>
    <name type="synonym">Crassostrea gigas</name>
    <dbReference type="NCBI Taxonomy" id="29159"/>
    <lineage>
        <taxon>Eukaryota</taxon>
        <taxon>Metazoa</taxon>
        <taxon>Spiralia</taxon>
        <taxon>Lophotrochozoa</taxon>
        <taxon>Mollusca</taxon>
        <taxon>Bivalvia</taxon>
        <taxon>Autobranchia</taxon>
        <taxon>Pteriomorphia</taxon>
        <taxon>Ostreida</taxon>
        <taxon>Ostreoidea</taxon>
        <taxon>Ostreidae</taxon>
        <taxon>Magallana</taxon>
    </lineage>
</organism>
<name>A0A8W8L097_MAGGI</name>
<dbReference type="EnsemblMetazoa" id="G26051.11">
    <property type="protein sequence ID" value="G26051.11:cds"/>
    <property type="gene ID" value="G26051"/>
</dbReference>
<dbReference type="Proteomes" id="UP000005408">
    <property type="component" value="Unassembled WGS sequence"/>
</dbReference>
<feature type="chain" id="PRO_5036468923" evidence="2">
    <location>
        <begin position="18"/>
        <end position="182"/>
    </location>
</feature>
<proteinExistence type="predicted"/>
<sequence>MNGLIIVVVALLGCAYAQMDNPMALAMLSGGLRGSASSGMSGGMDPMSLALLGGAGNSKMLRMMTFMNMMKPQEPTPAEATPADPAQPRATQDNTSVNPMMNTLMTLSLCKISDTAGDQRFWIVKIFFVLEIEEYHKVHFSFLHFFCSDGRQTGDASVWSTKTKHLGIKQSYSLLGFIYTST</sequence>